<proteinExistence type="predicted"/>
<keyword evidence="2" id="KW-0539">Nucleus</keyword>
<protein>
    <recommendedName>
        <fullName evidence="5">Transcription factor domain-containing protein</fullName>
    </recommendedName>
</protein>
<evidence type="ECO:0008006" key="5">
    <source>
        <dbReference type="Google" id="ProtNLM"/>
    </source>
</evidence>
<name>A0ABR0THB6_AURPU</name>
<dbReference type="Proteomes" id="UP001341245">
    <property type="component" value="Unassembled WGS sequence"/>
</dbReference>
<reference evidence="3 4" key="1">
    <citation type="submission" date="2023-11" db="EMBL/GenBank/DDBJ databases">
        <title>Draft genome sequence and annotation of the polyextremotolerant black yeast-like fungus Aureobasidium pullulans NRRL 62042.</title>
        <authorList>
            <person name="Dielentheis-Frenken M.R.E."/>
            <person name="Wibberg D."/>
            <person name="Blank L.M."/>
            <person name="Tiso T."/>
        </authorList>
    </citation>
    <scope>NUCLEOTIDE SEQUENCE [LARGE SCALE GENOMIC DNA]</scope>
    <source>
        <strain evidence="3 4">NRRL 62042</strain>
    </source>
</reference>
<dbReference type="PANTHER" id="PTHR37534">
    <property type="entry name" value="TRANSCRIPTIONAL ACTIVATOR PROTEIN UGA3"/>
    <property type="match status" value="1"/>
</dbReference>
<keyword evidence="4" id="KW-1185">Reference proteome</keyword>
<dbReference type="PANTHER" id="PTHR37534:SF9">
    <property type="entry name" value="ZN(II)2CYS6 TRANSCRIPTION FACTOR (EUROFUNG)"/>
    <property type="match status" value="1"/>
</dbReference>
<organism evidence="3 4">
    <name type="scientific">Aureobasidium pullulans</name>
    <name type="common">Black yeast</name>
    <name type="synonym">Pullularia pullulans</name>
    <dbReference type="NCBI Taxonomy" id="5580"/>
    <lineage>
        <taxon>Eukaryota</taxon>
        <taxon>Fungi</taxon>
        <taxon>Dikarya</taxon>
        <taxon>Ascomycota</taxon>
        <taxon>Pezizomycotina</taxon>
        <taxon>Dothideomycetes</taxon>
        <taxon>Dothideomycetidae</taxon>
        <taxon>Dothideales</taxon>
        <taxon>Saccotheciaceae</taxon>
        <taxon>Aureobasidium</taxon>
    </lineage>
</organism>
<gene>
    <name evidence="3" type="ORF">QM012_008677</name>
</gene>
<dbReference type="InterPro" id="IPR021858">
    <property type="entry name" value="Fun_TF"/>
</dbReference>
<sequence>MNGAGTNDVNGGLKSFYGYKETFGKDSVWVAVPRNLTFVHTTNPYNEPDTTLFHTGPGTSDTESRIDHTWNTSADYPYPFVPSSTHGLEALSAAASGDHYLQSTTRQTDTSDSFSPPIDPRLDTELSETCMNLFAPQTDSVRSDFDPKNDEDVPFLLRHFSEGPGEWMDLFDLGSFFAVDVPLKAASSPLLLFASIALSAKALGRTRITAQKPKGSGSKRTPAEWSHKARYYYDQAITLLRQALENETRQASASQQSPDPGTLATDAMIELGANRQSKSPPILPRTDSDELIATTAILSVFEFLDASGTEWSRHLDGAKSLFDIAKDGTMPLSSATSGHSPILSLRLPTSTKGRRAVFWNICRQEMLNAFINNTNTRLDTNDLSMWRYAGLHISQSGYILPSNDSAVHEPMADDMVSNALIWLMMKLVNFISAGDEFPHEMGLGVRQLALLEYWQGLEQQLDVWFEGLPHSFRPSATEWPDKSNQGNVRSATKIPLKWFARPMCASTMQSFHFAKIQLLLNKPHESTGTKHIKQSGTSGKGTTWSLAQRHASYASILRQSRKHAEEIVSIGLGLKNDSARIHSVQPLYTAGQVLGMRESTTRTGLAGEGNSPDEVDAMRGCVLNLLQSIQRETGWATEYRMQQLLEEWGLPNGQD</sequence>
<evidence type="ECO:0000313" key="3">
    <source>
        <dbReference type="EMBL" id="KAK6003827.1"/>
    </source>
</evidence>
<comment type="subcellular location">
    <subcellularLocation>
        <location evidence="1">Nucleus</location>
    </subcellularLocation>
</comment>
<evidence type="ECO:0000256" key="2">
    <source>
        <dbReference type="ARBA" id="ARBA00023242"/>
    </source>
</evidence>
<dbReference type="Pfam" id="PF11951">
    <property type="entry name" value="Fungal_trans_2"/>
    <property type="match status" value="1"/>
</dbReference>
<evidence type="ECO:0000256" key="1">
    <source>
        <dbReference type="ARBA" id="ARBA00004123"/>
    </source>
</evidence>
<evidence type="ECO:0000313" key="4">
    <source>
        <dbReference type="Proteomes" id="UP001341245"/>
    </source>
</evidence>
<comment type="caution">
    <text evidence="3">The sequence shown here is derived from an EMBL/GenBank/DDBJ whole genome shotgun (WGS) entry which is preliminary data.</text>
</comment>
<dbReference type="EMBL" id="JASGXD010000008">
    <property type="protein sequence ID" value="KAK6003827.1"/>
    <property type="molecule type" value="Genomic_DNA"/>
</dbReference>
<accession>A0ABR0THB6</accession>